<feature type="transmembrane region" description="Helical" evidence="9">
    <location>
        <begin position="144"/>
        <end position="163"/>
    </location>
</feature>
<dbReference type="InterPro" id="IPR037294">
    <property type="entry name" value="ABC_BtuC-like"/>
</dbReference>
<feature type="transmembrane region" description="Helical" evidence="9">
    <location>
        <begin position="255"/>
        <end position="275"/>
    </location>
</feature>
<comment type="caution">
    <text evidence="10">The sequence shown here is derived from an EMBL/GenBank/DDBJ whole genome shotgun (WGS) entry which is preliminary data.</text>
</comment>
<keyword evidence="5 8" id="KW-0812">Transmembrane</keyword>
<evidence type="ECO:0000256" key="8">
    <source>
        <dbReference type="RuleBase" id="RU003943"/>
    </source>
</evidence>
<accession>A0ABR5TNM7</accession>
<dbReference type="PANTHER" id="PTHR30477">
    <property type="entry name" value="ABC-TRANSPORTER METAL-BINDING PROTEIN"/>
    <property type="match status" value="1"/>
</dbReference>
<organism evidence="10 11">
    <name type="scientific">Gemelliphila asaccharolytica</name>
    <dbReference type="NCBI Taxonomy" id="502393"/>
    <lineage>
        <taxon>Bacteria</taxon>
        <taxon>Bacillati</taxon>
        <taxon>Bacillota</taxon>
        <taxon>Bacilli</taxon>
        <taxon>Bacillales</taxon>
        <taxon>Gemellaceae</taxon>
        <taxon>Gemelliphila</taxon>
    </lineage>
</organism>
<keyword evidence="11" id="KW-1185">Reference proteome</keyword>
<keyword evidence="6 9" id="KW-1133">Transmembrane helix</keyword>
<comment type="subcellular location">
    <subcellularLocation>
        <location evidence="1 8">Cell membrane</location>
        <topology evidence="1 8">Multi-pass membrane protein</topology>
    </subcellularLocation>
</comment>
<feature type="transmembrane region" description="Helical" evidence="9">
    <location>
        <begin position="91"/>
        <end position="110"/>
    </location>
</feature>
<evidence type="ECO:0000313" key="11">
    <source>
        <dbReference type="Proteomes" id="UP000070467"/>
    </source>
</evidence>
<evidence type="ECO:0000256" key="9">
    <source>
        <dbReference type="SAM" id="Phobius"/>
    </source>
</evidence>
<evidence type="ECO:0000256" key="3">
    <source>
        <dbReference type="ARBA" id="ARBA00022448"/>
    </source>
</evidence>
<feature type="transmembrane region" description="Helical" evidence="9">
    <location>
        <begin position="228"/>
        <end position="249"/>
    </location>
</feature>
<gene>
    <name evidence="10" type="ORF">HMPREF1871_00095</name>
</gene>
<evidence type="ECO:0000256" key="4">
    <source>
        <dbReference type="ARBA" id="ARBA00022475"/>
    </source>
</evidence>
<dbReference type="SUPFAM" id="SSF81345">
    <property type="entry name" value="ABC transporter involved in vitamin B12 uptake, BtuC"/>
    <property type="match status" value="1"/>
</dbReference>
<proteinExistence type="inferred from homology"/>
<name>A0ABR5TNM7_9BACL</name>
<keyword evidence="4" id="KW-1003">Cell membrane</keyword>
<feature type="transmembrane region" description="Helical" evidence="9">
    <location>
        <begin position="60"/>
        <end position="79"/>
    </location>
</feature>
<keyword evidence="7 9" id="KW-0472">Membrane</keyword>
<feature type="transmembrane region" description="Helical" evidence="9">
    <location>
        <begin position="202"/>
        <end position="221"/>
    </location>
</feature>
<protein>
    <submittedName>
        <fullName evidence="10">ABC 3 transport family protein</fullName>
    </submittedName>
</protein>
<keyword evidence="3 8" id="KW-0813">Transport</keyword>
<dbReference type="Pfam" id="PF00950">
    <property type="entry name" value="ABC-3"/>
    <property type="match status" value="1"/>
</dbReference>
<dbReference type="InterPro" id="IPR001626">
    <property type="entry name" value="ABC_TroCD"/>
</dbReference>
<feature type="transmembrane region" description="Helical" evidence="9">
    <location>
        <begin position="37"/>
        <end position="54"/>
    </location>
</feature>
<reference evidence="10 11" key="1">
    <citation type="submission" date="2016-01" db="EMBL/GenBank/DDBJ databases">
        <authorList>
            <person name="Mitreva M."/>
            <person name="Pepin K.H."/>
            <person name="Mihindukulasuriya K.A."/>
            <person name="Fulton R."/>
            <person name="Fronick C."/>
            <person name="O'Laughlin M."/>
            <person name="Miner T."/>
            <person name="Herter B."/>
            <person name="Rosa B.A."/>
            <person name="Cordes M."/>
            <person name="Tomlinson C."/>
            <person name="Wollam A."/>
            <person name="Palsikar V.B."/>
            <person name="Mardis E.R."/>
            <person name="Wilson R.K."/>
        </authorList>
    </citation>
    <scope>NUCLEOTIDE SEQUENCE [LARGE SCALE GENOMIC DNA]</scope>
    <source>
        <strain evidence="10 11">KA00071</strain>
    </source>
</reference>
<feature type="transmembrane region" description="Helical" evidence="9">
    <location>
        <begin position="6"/>
        <end position="28"/>
    </location>
</feature>
<sequence length="288" mass="31598">MLGTSLEIIIVGILICACCSIPGTFLVLRGMSMMTDAISHTILLGIAIGFFISNDLNSPILMICAVIVGLFTVWFTEVLHHTKLVSKDAAIGIVFPLFFSVAVILITKFAKNVHLDVEHVVFGEIAFVPFDRFQTLNYDFGPKALIITLIMLLINSLIIFLFYKELKLSTFDHDYAQVIGFSPKAMNYLLMTLVSLTSVCTFQSVGVVMVIAFMVGPALTARLYTDRLNVMLFLSILIGSLASVVGYTLAINIDVSISGMQAFIMGVIFILSLLLSPKRGILIKKIRA</sequence>
<evidence type="ECO:0000313" key="10">
    <source>
        <dbReference type="EMBL" id="KXB59027.1"/>
    </source>
</evidence>
<dbReference type="PANTHER" id="PTHR30477:SF8">
    <property type="entry name" value="METAL TRANSPORT SYSTEM MEMBRANE PROTEIN CT_070-RELATED"/>
    <property type="match status" value="1"/>
</dbReference>
<evidence type="ECO:0000256" key="1">
    <source>
        <dbReference type="ARBA" id="ARBA00004651"/>
    </source>
</evidence>
<dbReference type="RefSeq" id="WP_066128488.1">
    <property type="nucleotide sequence ID" value="NZ_KQ959854.1"/>
</dbReference>
<evidence type="ECO:0000256" key="2">
    <source>
        <dbReference type="ARBA" id="ARBA00008034"/>
    </source>
</evidence>
<evidence type="ECO:0000256" key="7">
    <source>
        <dbReference type="ARBA" id="ARBA00023136"/>
    </source>
</evidence>
<evidence type="ECO:0000256" key="5">
    <source>
        <dbReference type="ARBA" id="ARBA00022692"/>
    </source>
</evidence>
<dbReference type="Gene3D" id="1.10.3470.10">
    <property type="entry name" value="ABC transporter involved in vitamin B12 uptake, BtuC"/>
    <property type="match status" value="1"/>
</dbReference>
<comment type="similarity">
    <text evidence="2 8">Belongs to the ABC-3 integral membrane protein family.</text>
</comment>
<dbReference type="EMBL" id="LSDB01000001">
    <property type="protein sequence ID" value="KXB59027.1"/>
    <property type="molecule type" value="Genomic_DNA"/>
</dbReference>
<evidence type="ECO:0000256" key="6">
    <source>
        <dbReference type="ARBA" id="ARBA00022989"/>
    </source>
</evidence>
<dbReference type="CDD" id="cd06550">
    <property type="entry name" value="TM_ABC_iron-siderophores_like"/>
    <property type="match status" value="1"/>
</dbReference>
<dbReference type="Proteomes" id="UP000070467">
    <property type="component" value="Unassembled WGS sequence"/>
</dbReference>